<dbReference type="EC" id="3.6.3.3" evidence="3"/>
<reference evidence="3" key="1">
    <citation type="submission" date="2019-08" db="EMBL/GenBank/DDBJ databases">
        <authorList>
            <person name="Kucharzyk K."/>
            <person name="Murdoch R.W."/>
            <person name="Higgins S."/>
            <person name="Loffler F."/>
        </authorList>
    </citation>
    <scope>NUCLEOTIDE SEQUENCE</scope>
</reference>
<dbReference type="PROSITE" id="PS50846">
    <property type="entry name" value="HMA_2"/>
    <property type="match status" value="1"/>
</dbReference>
<evidence type="ECO:0000256" key="1">
    <source>
        <dbReference type="ARBA" id="ARBA00022723"/>
    </source>
</evidence>
<evidence type="ECO:0000259" key="2">
    <source>
        <dbReference type="PROSITE" id="PS50846"/>
    </source>
</evidence>
<dbReference type="CDD" id="cd00371">
    <property type="entry name" value="HMA"/>
    <property type="match status" value="1"/>
</dbReference>
<organism evidence="3">
    <name type="scientific">bioreactor metagenome</name>
    <dbReference type="NCBI Taxonomy" id="1076179"/>
    <lineage>
        <taxon>unclassified sequences</taxon>
        <taxon>metagenomes</taxon>
        <taxon>ecological metagenomes</taxon>
    </lineage>
</organism>
<evidence type="ECO:0000313" key="3">
    <source>
        <dbReference type="EMBL" id="MPM82354.1"/>
    </source>
</evidence>
<keyword evidence="1" id="KW-0479">Metal-binding</keyword>
<accession>A0A645CZF1</accession>
<dbReference type="PROSITE" id="PS01047">
    <property type="entry name" value="HMA_1"/>
    <property type="match status" value="1"/>
</dbReference>
<feature type="domain" description="HMA" evidence="2">
    <location>
        <begin position="1"/>
        <end position="69"/>
    </location>
</feature>
<dbReference type="GO" id="GO:0016787">
    <property type="term" value="F:hydrolase activity"/>
    <property type="evidence" value="ECO:0007669"/>
    <property type="project" value="UniProtKB-KW"/>
</dbReference>
<proteinExistence type="predicted"/>
<dbReference type="AlphaFoldDB" id="A0A645CZF1"/>
<dbReference type="InterPro" id="IPR036163">
    <property type="entry name" value="HMA_dom_sf"/>
</dbReference>
<dbReference type="GO" id="GO:0046872">
    <property type="term" value="F:metal ion binding"/>
    <property type="evidence" value="ECO:0007669"/>
    <property type="project" value="UniProtKB-KW"/>
</dbReference>
<protein>
    <submittedName>
        <fullName evidence="3">Cadmium, zinc and cobalt-transporting ATPase</fullName>
        <ecNumber evidence="3">3.6.3.3</ecNumber>
    </submittedName>
</protein>
<name>A0A645CZF1_9ZZZZ</name>
<keyword evidence="3" id="KW-0378">Hydrolase</keyword>
<comment type="caution">
    <text evidence="3">The sequence shown here is derived from an EMBL/GenBank/DDBJ whole genome shotgun (WGS) entry which is preliminary data.</text>
</comment>
<dbReference type="EMBL" id="VSSQ01031460">
    <property type="protein sequence ID" value="MPM82354.1"/>
    <property type="molecule type" value="Genomic_DNA"/>
</dbReference>
<dbReference type="InterPro" id="IPR017969">
    <property type="entry name" value="Heavy-metal-associated_CS"/>
</dbReference>
<dbReference type="SUPFAM" id="SSF55008">
    <property type="entry name" value="HMA, heavy metal-associated domain"/>
    <property type="match status" value="1"/>
</dbReference>
<dbReference type="Gene3D" id="3.30.70.100">
    <property type="match status" value="1"/>
</dbReference>
<dbReference type="InterPro" id="IPR006121">
    <property type="entry name" value="HMA_dom"/>
</dbReference>
<sequence length="71" mass="7713">MKKTFQLKGLDCANCAAKIERAIGKLHGVSAASVQFVTAKMTIEAEDIQMEAIIKEVKAIVKKIEPDVVVI</sequence>
<gene>
    <name evidence="3" type="primary">cadA_56</name>
    <name evidence="3" type="ORF">SDC9_129415</name>
</gene>
<dbReference type="Pfam" id="PF00403">
    <property type="entry name" value="HMA"/>
    <property type="match status" value="1"/>
</dbReference>